<protein>
    <submittedName>
        <fullName evidence="2 4">Uncharacterized protein</fullName>
    </submittedName>
</protein>
<reference evidence="4" key="3">
    <citation type="submission" date="2015-04" db="UniProtKB">
        <authorList>
            <consortium name="EnsemblPlants"/>
        </authorList>
    </citation>
    <scope>IDENTIFICATION</scope>
    <source>
        <strain evidence="4">cv. Jemalong A17</strain>
    </source>
</reference>
<evidence type="ECO:0000313" key="2">
    <source>
        <dbReference type="EMBL" id="KEH31291.1"/>
    </source>
</evidence>
<evidence type="ECO:0000313" key="5">
    <source>
        <dbReference type="Proteomes" id="UP000002051"/>
    </source>
</evidence>
<feature type="region of interest" description="Disordered" evidence="1">
    <location>
        <begin position="31"/>
        <end position="60"/>
    </location>
</feature>
<dbReference type="PANTHER" id="PTHR35167">
    <property type="entry name" value="OS05G0216466 PROTEIN"/>
    <property type="match status" value="1"/>
</dbReference>
<dbReference type="HOGENOM" id="CLU_2030884_0_0_1"/>
<reference evidence="3" key="4">
    <citation type="journal article" date="2018" name="Nat. Plants">
        <title>Whole-genome landscape of Medicago truncatula symbiotic genes.</title>
        <authorList>
            <person name="Pecrix Y."/>
            <person name="Gamas P."/>
            <person name="Carrere S."/>
        </authorList>
    </citation>
    <scope>NUCLEOTIDE SEQUENCE</scope>
    <source>
        <tissue evidence="3">Leaves</tissue>
    </source>
</reference>
<dbReference type="Proteomes" id="UP000265566">
    <property type="component" value="Chromosome 4"/>
</dbReference>
<dbReference type="EnsemblPlants" id="KEH31291">
    <property type="protein sequence ID" value="KEH31291"/>
    <property type="gene ID" value="MTR_4g094395"/>
</dbReference>
<evidence type="ECO:0000256" key="1">
    <source>
        <dbReference type="SAM" id="MobiDB-lite"/>
    </source>
</evidence>
<feature type="compositionally biased region" description="Low complexity" evidence="1">
    <location>
        <begin position="37"/>
        <end position="60"/>
    </location>
</feature>
<reference evidence="2 5" key="1">
    <citation type="journal article" date="2011" name="Nature">
        <title>The Medicago genome provides insight into the evolution of rhizobial symbioses.</title>
        <authorList>
            <person name="Young N.D."/>
            <person name="Debelle F."/>
            <person name="Oldroyd G.E."/>
            <person name="Geurts R."/>
            <person name="Cannon S.B."/>
            <person name="Udvardi M.K."/>
            <person name="Benedito V.A."/>
            <person name="Mayer K.F."/>
            <person name="Gouzy J."/>
            <person name="Schoof H."/>
            <person name="Van de Peer Y."/>
            <person name="Proost S."/>
            <person name="Cook D.R."/>
            <person name="Meyers B.C."/>
            <person name="Spannagl M."/>
            <person name="Cheung F."/>
            <person name="De Mita S."/>
            <person name="Krishnakumar V."/>
            <person name="Gundlach H."/>
            <person name="Zhou S."/>
            <person name="Mudge J."/>
            <person name="Bharti A.K."/>
            <person name="Murray J.D."/>
            <person name="Naoumkina M.A."/>
            <person name="Rosen B."/>
            <person name="Silverstein K.A."/>
            <person name="Tang H."/>
            <person name="Rombauts S."/>
            <person name="Zhao P.X."/>
            <person name="Zhou P."/>
            <person name="Barbe V."/>
            <person name="Bardou P."/>
            <person name="Bechner M."/>
            <person name="Bellec A."/>
            <person name="Berger A."/>
            <person name="Berges H."/>
            <person name="Bidwell S."/>
            <person name="Bisseling T."/>
            <person name="Choisne N."/>
            <person name="Couloux A."/>
            <person name="Denny R."/>
            <person name="Deshpande S."/>
            <person name="Dai X."/>
            <person name="Doyle J.J."/>
            <person name="Dudez A.M."/>
            <person name="Farmer A.D."/>
            <person name="Fouteau S."/>
            <person name="Franken C."/>
            <person name="Gibelin C."/>
            <person name="Gish J."/>
            <person name="Goldstein S."/>
            <person name="Gonzalez A.J."/>
            <person name="Green P.J."/>
            <person name="Hallab A."/>
            <person name="Hartog M."/>
            <person name="Hua A."/>
            <person name="Humphray S.J."/>
            <person name="Jeong D.H."/>
            <person name="Jing Y."/>
            <person name="Jocker A."/>
            <person name="Kenton S.M."/>
            <person name="Kim D.J."/>
            <person name="Klee K."/>
            <person name="Lai H."/>
            <person name="Lang C."/>
            <person name="Lin S."/>
            <person name="Macmil S.L."/>
            <person name="Magdelenat G."/>
            <person name="Matthews L."/>
            <person name="McCorrison J."/>
            <person name="Monaghan E.L."/>
            <person name="Mun J.H."/>
            <person name="Najar F.Z."/>
            <person name="Nicholson C."/>
            <person name="Noirot C."/>
            <person name="O'Bleness M."/>
            <person name="Paule C.R."/>
            <person name="Poulain J."/>
            <person name="Prion F."/>
            <person name="Qin B."/>
            <person name="Qu C."/>
            <person name="Retzel E.F."/>
            <person name="Riddle C."/>
            <person name="Sallet E."/>
            <person name="Samain S."/>
            <person name="Samson N."/>
            <person name="Sanders I."/>
            <person name="Saurat O."/>
            <person name="Scarpelli C."/>
            <person name="Schiex T."/>
            <person name="Segurens B."/>
            <person name="Severin A.J."/>
            <person name="Sherrier D.J."/>
            <person name="Shi R."/>
            <person name="Sims S."/>
            <person name="Singer S.R."/>
            <person name="Sinharoy S."/>
            <person name="Sterck L."/>
            <person name="Viollet A."/>
            <person name="Wang B.B."/>
            <person name="Wang K."/>
            <person name="Wang M."/>
            <person name="Wang X."/>
            <person name="Warfsmann J."/>
            <person name="Weissenbach J."/>
            <person name="White D.D."/>
            <person name="White J.D."/>
            <person name="Wiley G.B."/>
            <person name="Wincker P."/>
            <person name="Xing Y."/>
            <person name="Yang L."/>
            <person name="Yao Z."/>
            <person name="Ying F."/>
            <person name="Zhai J."/>
            <person name="Zhou L."/>
            <person name="Zuber A."/>
            <person name="Denarie J."/>
            <person name="Dixon R.A."/>
            <person name="May G.D."/>
            <person name="Schwartz D.C."/>
            <person name="Rogers J."/>
            <person name="Quetier F."/>
            <person name="Town C.D."/>
            <person name="Roe B.A."/>
        </authorList>
    </citation>
    <scope>NUCLEOTIDE SEQUENCE [LARGE SCALE GENOMIC DNA]</scope>
    <source>
        <strain evidence="2">A17</strain>
        <strain evidence="4 5">cv. Jemalong A17</strain>
    </source>
</reference>
<dbReference type="EMBL" id="CM001220">
    <property type="protein sequence ID" value="KEH31291.1"/>
    <property type="molecule type" value="Genomic_DNA"/>
</dbReference>
<sequence length="106" mass="11959">MEKGRNKKRPVKLSLSEIEAAKFLVQLSSGDFEEDQNSNNNSNSYSVSHNKVDSGGDVVSSSTVLSDSESCFARTNKRYRYVNIDELYRATSPLPPVKARMIKRRK</sequence>
<keyword evidence="5" id="KW-1185">Reference proteome</keyword>
<evidence type="ECO:0000313" key="4">
    <source>
        <dbReference type="EnsemblPlants" id="KEH31291"/>
    </source>
</evidence>
<organism evidence="2 5">
    <name type="scientific">Medicago truncatula</name>
    <name type="common">Barrel medic</name>
    <name type="synonym">Medicago tribuloides</name>
    <dbReference type="NCBI Taxonomy" id="3880"/>
    <lineage>
        <taxon>Eukaryota</taxon>
        <taxon>Viridiplantae</taxon>
        <taxon>Streptophyta</taxon>
        <taxon>Embryophyta</taxon>
        <taxon>Tracheophyta</taxon>
        <taxon>Spermatophyta</taxon>
        <taxon>Magnoliopsida</taxon>
        <taxon>eudicotyledons</taxon>
        <taxon>Gunneridae</taxon>
        <taxon>Pentapetalae</taxon>
        <taxon>rosids</taxon>
        <taxon>fabids</taxon>
        <taxon>Fabales</taxon>
        <taxon>Fabaceae</taxon>
        <taxon>Papilionoideae</taxon>
        <taxon>50 kb inversion clade</taxon>
        <taxon>NPAAA clade</taxon>
        <taxon>Hologalegina</taxon>
        <taxon>IRL clade</taxon>
        <taxon>Trifolieae</taxon>
        <taxon>Medicago</taxon>
    </lineage>
</organism>
<proteinExistence type="predicted"/>
<dbReference type="PANTHER" id="PTHR35167:SF13">
    <property type="match status" value="1"/>
</dbReference>
<gene>
    <name evidence="2" type="ordered locus">MTR_4g094395</name>
    <name evidence="3" type="ORF">MtrunA17_Chr4g0051111</name>
</gene>
<dbReference type="Gramene" id="rna25389">
    <property type="protein sequence ID" value="RHN62780.1"/>
    <property type="gene ID" value="gene25389"/>
</dbReference>
<reference evidence="2 5" key="2">
    <citation type="journal article" date="2014" name="BMC Genomics">
        <title>An improved genome release (version Mt4.0) for the model legume Medicago truncatula.</title>
        <authorList>
            <person name="Tang H."/>
            <person name="Krishnakumar V."/>
            <person name="Bidwell S."/>
            <person name="Rosen B."/>
            <person name="Chan A."/>
            <person name="Zhou S."/>
            <person name="Gentzbittel L."/>
            <person name="Childs K.L."/>
            <person name="Yandell M."/>
            <person name="Gundlach H."/>
            <person name="Mayer K.F."/>
            <person name="Schwartz D.C."/>
            <person name="Town C.D."/>
        </authorList>
    </citation>
    <scope>GENOME REANNOTATION</scope>
    <source>
        <strain evidence="2">A17</strain>
        <strain evidence="4 5">cv. Jemalong A17</strain>
    </source>
</reference>
<name>A0A072UPJ5_MEDTR</name>
<accession>A0A072UPJ5</accession>
<evidence type="ECO:0000313" key="3">
    <source>
        <dbReference type="EMBL" id="RHN62780.1"/>
    </source>
</evidence>
<dbReference type="Proteomes" id="UP000002051">
    <property type="component" value="Chromosome 4"/>
</dbReference>
<dbReference type="EMBL" id="PSQE01000004">
    <property type="protein sequence ID" value="RHN62780.1"/>
    <property type="molecule type" value="Genomic_DNA"/>
</dbReference>
<dbReference type="AlphaFoldDB" id="A0A072UPJ5"/>